<dbReference type="EMBL" id="SJPN01000007">
    <property type="protein sequence ID" value="TWT94531.1"/>
    <property type="molecule type" value="Genomic_DNA"/>
</dbReference>
<organism evidence="4 5">
    <name type="scientific">Stieleria varia</name>
    <dbReference type="NCBI Taxonomy" id="2528005"/>
    <lineage>
        <taxon>Bacteria</taxon>
        <taxon>Pseudomonadati</taxon>
        <taxon>Planctomycetota</taxon>
        <taxon>Planctomycetia</taxon>
        <taxon>Pirellulales</taxon>
        <taxon>Pirellulaceae</taxon>
        <taxon>Stieleria</taxon>
    </lineage>
</organism>
<proteinExistence type="predicted"/>
<feature type="modified residue" description="4-aspartylphosphate" evidence="2">
    <location>
        <position position="104"/>
    </location>
</feature>
<dbReference type="GO" id="GO:0000160">
    <property type="term" value="P:phosphorelay signal transduction system"/>
    <property type="evidence" value="ECO:0007669"/>
    <property type="project" value="InterPro"/>
</dbReference>
<dbReference type="InterPro" id="IPR050595">
    <property type="entry name" value="Bact_response_regulator"/>
</dbReference>
<keyword evidence="5" id="KW-1185">Reference proteome</keyword>
<dbReference type="PROSITE" id="PS50110">
    <property type="entry name" value="RESPONSE_REGULATORY"/>
    <property type="match status" value="1"/>
</dbReference>
<evidence type="ECO:0000313" key="5">
    <source>
        <dbReference type="Proteomes" id="UP000320176"/>
    </source>
</evidence>
<evidence type="ECO:0000259" key="3">
    <source>
        <dbReference type="PROSITE" id="PS50110"/>
    </source>
</evidence>
<comment type="caution">
    <text evidence="4">The sequence shown here is derived from an EMBL/GenBank/DDBJ whole genome shotgun (WGS) entry which is preliminary data.</text>
</comment>
<dbReference type="Proteomes" id="UP000320176">
    <property type="component" value="Unassembled WGS sequence"/>
</dbReference>
<dbReference type="PANTHER" id="PTHR44591:SF3">
    <property type="entry name" value="RESPONSE REGULATORY DOMAIN-CONTAINING PROTEIN"/>
    <property type="match status" value="1"/>
</dbReference>
<name>A0A5C6A639_9BACT</name>
<reference evidence="4 5" key="1">
    <citation type="submission" date="2019-02" db="EMBL/GenBank/DDBJ databases">
        <title>Deep-cultivation of Planctomycetes and their phenomic and genomic characterization uncovers novel biology.</title>
        <authorList>
            <person name="Wiegand S."/>
            <person name="Jogler M."/>
            <person name="Boedeker C."/>
            <person name="Pinto D."/>
            <person name="Vollmers J."/>
            <person name="Rivas-Marin E."/>
            <person name="Kohn T."/>
            <person name="Peeters S.H."/>
            <person name="Heuer A."/>
            <person name="Rast P."/>
            <person name="Oberbeckmann S."/>
            <person name="Bunk B."/>
            <person name="Jeske O."/>
            <person name="Meyerdierks A."/>
            <person name="Storesund J.E."/>
            <person name="Kallscheuer N."/>
            <person name="Luecker S."/>
            <person name="Lage O.M."/>
            <person name="Pohl T."/>
            <person name="Merkel B.J."/>
            <person name="Hornburger P."/>
            <person name="Mueller R.-W."/>
            <person name="Bruemmer F."/>
            <person name="Labrenz M."/>
            <person name="Spormann A.M."/>
            <person name="Op Den Camp H."/>
            <person name="Overmann J."/>
            <person name="Amann R."/>
            <person name="Jetten M.S.M."/>
            <person name="Mascher T."/>
            <person name="Medema M.H."/>
            <person name="Devos D.P."/>
            <person name="Kaster A.-K."/>
            <person name="Ovreas L."/>
            <person name="Rohde M."/>
            <person name="Galperin M.Y."/>
            <person name="Jogler C."/>
        </authorList>
    </citation>
    <scope>NUCLEOTIDE SEQUENCE [LARGE SCALE GENOMIC DNA]</scope>
    <source>
        <strain evidence="4 5">Pla52n</strain>
    </source>
</reference>
<dbReference type="InterPro" id="IPR011006">
    <property type="entry name" value="CheY-like_superfamily"/>
</dbReference>
<accession>A0A5C6A639</accession>
<dbReference type="Pfam" id="PF00072">
    <property type="entry name" value="Response_reg"/>
    <property type="match status" value="1"/>
</dbReference>
<dbReference type="OrthoDB" id="9759232at2"/>
<dbReference type="PANTHER" id="PTHR44591">
    <property type="entry name" value="STRESS RESPONSE REGULATOR PROTEIN 1"/>
    <property type="match status" value="1"/>
</dbReference>
<dbReference type="AlphaFoldDB" id="A0A5C6A639"/>
<dbReference type="Gene3D" id="3.40.50.2300">
    <property type="match status" value="1"/>
</dbReference>
<evidence type="ECO:0000256" key="1">
    <source>
        <dbReference type="ARBA" id="ARBA00022553"/>
    </source>
</evidence>
<gene>
    <name evidence="4" type="primary">phoP_1</name>
    <name evidence="4" type="ORF">Pla52n_53520</name>
</gene>
<dbReference type="SUPFAM" id="SSF52172">
    <property type="entry name" value="CheY-like"/>
    <property type="match status" value="1"/>
</dbReference>
<evidence type="ECO:0000313" key="4">
    <source>
        <dbReference type="EMBL" id="TWT94531.1"/>
    </source>
</evidence>
<feature type="domain" description="Response regulatory" evidence="3">
    <location>
        <begin position="54"/>
        <end position="171"/>
    </location>
</feature>
<dbReference type="InterPro" id="IPR001789">
    <property type="entry name" value="Sig_transdc_resp-reg_receiver"/>
</dbReference>
<sequence>MGFSFQKIPLTYHLIDNIRPLDRSRRRSGASASIMESNQNSVLCKKPTQVCNSKILLIDDEQIVIDVITTHLNEAGFWNVVSTSDSIEAVERMRLESADLILMDISMPDVSGNYLLRIARADPLLRKTPVMVITADDSETTHQRAMQLGATEVLTKPVDPIDLVQRIHDTLANCIEAASYGDAKLYANAMPGMEIYNRLRHLAGRVGDGANAK</sequence>
<dbReference type="SMART" id="SM00448">
    <property type="entry name" value="REC"/>
    <property type="match status" value="1"/>
</dbReference>
<evidence type="ECO:0000256" key="2">
    <source>
        <dbReference type="PROSITE-ProRule" id="PRU00169"/>
    </source>
</evidence>
<keyword evidence="1 2" id="KW-0597">Phosphoprotein</keyword>
<protein>
    <submittedName>
        <fullName evidence="4">Alkaline phosphatase synthesis transcriptional regulatory protein PhoP</fullName>
    </submittedName>
</protein>